<evidence type="ECO:0000256" key="3">
    <source>
        <dbReference type="ARBA" id="ARBA00023315"/>
    </source>
</evidence>
<dbReference type="OrthoDB" id="9803035at2"/>
<reference evidence="6" key="1">
    <citation type="submission" date="2005-08" db="EMBL/GenBank/DDBJ databases">
        <title>Complete sequence of Pelodictyon luteolum DSM 273.</title>
        <authorList>
            <consortium name="US DOE Joint Genome Institute"/>
            <person name="Copeland A."/>
            <person name="Lucas S."/>
            <person name="Lapidus A."/>
            <person name="Barry K."/>
            <person name="Detter J.C."/>
            <person name="Glavina T."/>
            <person name="Hammon N."/>
            <person name="Israni S."/>
            <person name="Pitluck S."/>
            <person name="Bryant D."/>
            <person name="Schmutz J."/>
            <person name="Larimer F."/>
            <person name="Land M."/>
            <person name="Kyrpides N."/>
            <person name="Ivanova N."/>
            <person name="Richardson P."/>
        </authorList>
    </citation>
    <scope>NUCLEOTIDE SEQUENCE [LARGE SCALE GENOMIC DNA]</scope>
    <source>
        <strain evidence="6">DSM 273 / BCRC 81028 / 2530</strain>
    </source>
</reference>
<dbReference type="InterPro" id="IPR002123">
    <property type="entry name" value="Plipid/glycerol_acylTrfase"/>
</dbReference>
<dbReference type="HOGENOM" id="CLU_1025629_0_0_10"/>
<dbReference type="KEGG" id="plt:Plut_1250"/>
<dbReference type="STRING" id="319225.Plut_1250"/>
<keyword evidence="6" id="KW-1185">Reference proteome</keyword>
<sequence>MKDYFRPLPRLSPMRALLLRLLMLPNFFLLKAEGLGNLPGDGRPYIFAFNHNNSAEALMVPIFFIYHMGGRTISFVIDWMYGRVPVLGKLMGMIDPVYVYNKRSTLSWIESSRPVRMAEDTVERCCRKIASGRSIGIFPEGRRNRNADALAKGKSGIGHIALTTGAPVIPVGIDFPLRIQKGRIPILGRTIIRVGTPIDFTLQSEAYRAVKKEEQGGVQRRAALANEVTHRVMHCLADLSGKRYQGPMPNEHHALYQQPYGSVSRPPFAVGEGAL</sequence>
<dbReference type="Pfam" id="PF01553">
    <property type="entry name" value="Acyltransferase"/>
    <property type="match status" value="1"/>
</dbReference>
<dbReference type="PANTHER" id="PTHR10434">
    <property type="entry name" value="1-ACYL-SN-GLYCEROL-3-PHOSPHATE ACYLTRANSFERASE"/>
    <property type="match status" value="1"/>
</dbReference>
<comment type="pathway">
    <text evidence="1">Lipid metabolism.</text>
</comment>
<dbReference type="GO" id="GO:0006654">
    <property type="term" value="P:phosphatidic acid biosynthetic process"/>
    <property type="evidence" value="ECO:0007669"/>
    <property type="project" value="TreeGrafter"/>
</dbReference>
<keyword evidence="3 5" id="KW-0012">Acyltransferase</keyword>
<organism evidence="5 6">
    <name type="scientific">Chlorobium luteolum (strain DSM 273 / BCRC 81028 / 2530)</name>
    <name type="common">Pelodictyon luteolum</name>
    <dbReference type="NCBI Taxonomy" id="319225"/>
    <lineage>
        <taxon>Bacteria</taxon>
        <taxon>Pseudomonadati</taxon>
        <taxon>Chlorobiota</taxon>
        <taxon>Chlorobiia</taxon>
        <taxon>Chlorobiales</taxon>
        <taxon>Chlorobiaceae</taxon>
        <taxon>Chlorobium/Pelodictyon group</taxon>
        <taxon>Pelodictyon</taxon>
    </lineage>
</organism>
<evidence type="ECO:0000256" key="2">
    <source>
        <dbReference type="ARBA" id="ARBA00022679"/>
    </source>
</evidence>
<dbReference type="Proteomes" id="UP000002709">
    <property type="component" value="Chromosome"/>
</dbReference>
<evidence type="ECO:0000313" key="6">
    <source>
        <dbReference type="Proteomes" id="UP000002709"/>
    </source>
</evidence>
<dbReference type="GO" id="GO:0003841">
    <property type="term" value="F:1-acylglycerol-3-phosphate O-acyltransferase activity"/>
    <property type="evidence" value="ECO:0007669"/>
    <property type="project" value="TreeGrafter"/>
</dbReference>
<dbReference type="GO" id="GO:0005886">
    <property type="term" value="C:plasma membrane"/>
    <property type="evidence" value="ECO:0007669"/>
    <property type="project" value="TreeGrafter"/>
</dbReference>
<dbReference type="AlphaFoldDB" id="Q3B3G9"/>
<evidence type="ECO:0000256" key="1">
    <source>
        <dbReference type="ARBA" id="ARBA00005189"/>
    </source>
</evidence>
<name>Q3B3G9_CHLL3</name>
<dbReference type="EMBL" id="CP000096">
    <property type="protein sequence ID" value="ABB24112.1"/>
    <property type="molecule type" value="Genomic_DNA"/>
</dbReference>
<dbReference type="RefSeq" id="WP_011357984.1">
    <property type="nucleotide sequence ID" value="NC_007512.1"/>
</dbReference>
<accession>Q3B3G9</accession>
<dbReference type="CDD" id="cd07989">
    <property type="entry name" value="LPLAT_AGPAT-like"/>
    <property type="match status" value="1"/>
</dbReference>
<feature type="domain" description="Phospholipid/glycerol acyltransferase" evidence="4">
    <location>
        <begin position="45"/>
        <end position="176"/>
    </location>
</feature>
<dbReference type="PANTHER" id="PTHR10434:SF11">
    <property type="entry name" value="1-ACYL-SN-GLYCEROL-3-PHOSPHATE ACYLTRANSFERASE"/>
    <property type="match status" value="1"/>
</dbReference>
<evidence type="ECO:0000259" key="4">
    <source>
        <dbReference type="SMART" id="SM00563"/>
    </source>
</evidence>
<dbReference type="eggNOG" id="COG0204">
    <property type="taxonomic scope" value="Bacteria"/>
</dbReference>
<proteinExistence type="predicted"/>
<dbReference type="SUPFAM" id="SSF69593">
    <property type="entry name" value="Glycerol-3-phosphate (1)-acyltransferase"/>
    <property type="match status" value="1"/>
</dbReference>
<gene>
    <name evidence="5" type="ordered locus">Plut_1250</name>
</gene>
<dbReference type="SMART" id="SM00563">
    <property type="entry name" value="PlsC"/>
    <property type="match status" value="1"/>
</dbReference>
<evidence type="ECO:0000313" key="5">
    <source>
        <dbReference type="EMBL" id="ABB24112.1"/>
    </source>
</evidence>
<keyword evidence="2 5" id="KW-0808">Transferase</keyword>
<protein>
    <submittedName>
        <fullName evidence="5">Phospholipid/glycerol acyltransferase</fullName>
    </submittedName>
</protein>